<name>A0A8S1HI04_9PELO</name>
<protein>
    <recommendedName>
        <fullName evidence="4">CUB-like domain-containing protein</fullName>
    </recommendedName>
</protein>
<evidence type="ECO:0000256" key="1">
    <source>
        <dbReference type="SAM" id="SignalP"/>
    </source>
</evidence>
<feature type="chain" id="PRO_5035903522" description="CUB-like domain-containing protein" evidence="1">
    <location>
        <begin position="22"/>
        <end position="494"/>
    </location>
</feature>
<sequence>MQFGRLSAFFVFFAISTSCVAQNGPECVNTTITLTGNSQPFVINSSTTDLSPKFCRYTFIVDKYTRPTVSLQTVSLQNDDAIFVSQHYKMGGFYYNYGGSTNLTSFDLTPTNFNIDLYLNHRNAQESFSVTVTVIDVTPSISKQWSVGNDLAEIIDADQLVSNTTIVLRPYQPQDLTVRYIEFSDFVKEMVLPYIYVYDGDTFVGTVYDMLALQNISQAITGSALSFLNTQPSSDSNFALLVSADYGSPGIQGTVVLRKMPTTNATETYTATNGQTIFHVISDKNQGTTIPSTVIGIDFRGEGVLTIYAGCSVTATDARRIATITTDTAQNFVPLKLHSRCRTLILSRGIVNLRTMRAFYGDPHVNVGQQGVIMSNDFPLSDPDSDKTSNYLLQAMDSQLININYEFASFDPSSLLKIDVYKKNNQKDSSTYSQAQKPPASVDLGPSYQQMTSYQVPKGSVGFLVRYTIEKATKGSLTASFGIVFVTMIIKLII</sequence>
<dbReference type="AlphaFoldDB" id="A0A8S1HI04"/>
<gene>
    <name evidence="2" type="ORF">CAUJ_LOCUS10794</name>
</gene>
<dbReference type="Proteomes" id="UP000835052">
    <property type="component" value="Unassembled WGS sequence"/>
</dbReference>
<organism evidence="2 3">
    <name type="scientific">Caenorhabditis auriculariae</name>
    <dbReference type="NCBI Taxonomy" id="2777116"/>
    <lineage>
        <taxon>Eukaryota</taxon>
        <taxon>Metazoa</taxon>
        <taxon>Ecdysozoa</taxon>
        <taxon>Nematoda</taxon>
        <taxon>Chromadorea</taxon>
        <taxon>Rhabditida</taxon>
        <taxon>Rhabditina</taxon>
        <taxon>Rhabditomorpha</taxon>
        <taxon>Rhabditoidea</taxon>
        <taxon>Rhabditidae</taxon>
        <taxon>Peloderinae</taxon>
        <taxon>Caenorhabditis</taxon>
    </lineage>
</organism>
<comment type="caution">
    <text evidence="2">The sequence shown here is derived from an EMBL/GenBank/DDBJ whole genome shotgun (WGS) entry which is preliminary data.</text>
</comment>
<evidence type="ECO:0000313" key="3">
    <source>
        <dbReference type="Proteomes" id="UP000835052"/>
    </source>
</evidence>
<keyword evidence="3" id="KW-1185">Reference proteome</keyword>
<dbReference type="OrthoDB" id="5804205at2759"/>
<reference evidence="2" key="1">
    <citation type="submission" date="2020-10" db="EMBL/GenBank/DDBJ databases">
        <authorList>
            <person name="Kikuchi T."/>
        </authorList>
    </citation>
    <scope>NUCLEOTIDE SEQUENCE</scope>
    <source>
        <strain evidence="2">NKZ352</strain>
    </source>
</reference>
<proteinExistence type="predicted"/>
<accession>A0A8S1HI04</accession>
<dbReference type="EMBL" id="CAJGYM010000048">
    <property type="protein sequence ID" value="CAD6194875.1"/>
    <property type="molecule type" value="Genomic_DNA"/>
</dbReference>
<feature type="signal peptide" evidence="1">
    <location>
        <begin position="1"/>
        <end position="21"/>
    </location>
</feature>
<evidence type="ECO:0008006" key="4">
    <source>
        <dbReference type="Google" id="ProtNLM"/>
    </source>
</evidence>
<keyword evidence="1" id="KW-0732">Signal</keyword>
<evidence type="ECO:0000313" key="2">
    <source>
        <dbReference type="EMBL" id="CAD6194875.1"/>
    </source>
</evidence>
<dbReference type="PROSITE" id="PS51257">
    <property type="entry name" value="PROKAR_LIPOPROTEIN"/>
    <property type="match status" value="1"/>
</dbReference>